<dbReference type="EMBL" id="QRDW01000018">
    <property type="protein sequence ID" value="RED43787.1"/>
    <property type="molecule type" value="Genomic_DNA"/>
</dbReference>
<evidence type="ECO:0000256" key="5">
    <source>
        <dbReference type="SAM" id="Phobius"/>
    </source>
</evidence>
<name>A0A3D9H2P4_9PROT</name>
<dbReference type="PANTHER" id="PTHR37422">
    <property type="entry name" value="TEICHURONIC ACID BIOSYNTHESIS PROTEIN TUAE"/>
    <property type="match status" value="1"/>
</dbReference>
<evidence type="ECO:0000256" key="4">
    <source>
        <dbReference type="ARBA" id="ARBA00023136"/>
    </source>
</evidence>
<dbReference type="InterPro" id="IPR051533">
    <property type="entry name" value="WaaL-like"/>
</dbReference>
<keyword evidence="7" id="KW-0436">Ligase</keyword>
<feature type="transmembrane region" description="Helical" evidence="5">
    <location>
        <begin position="12"/>
        <end position="31"/>
    </location>
</feature>
<dbReference type="RefSeq" id="WP_115939417.1">
    <property type="nucleotide sequence ID" value="NZ_QRDW01000018.1"/>
</dbReference>
<organism evidence="7 8">
    <name type="scientific">Aestuariispira insulae</name>
    <dbReference type="NCBI Taxonomy" id="1461337"/>
    <lineage>
        <taxon>Bacteria</taxon>
        <taxon>Pseudomonadati</taxon>
        <taxon>Pseudomonadota</taxon>
        <taxon>Alphaproteobacteria</taxon>
        <taxon>Rhodospirillales</taxon>
        <taxon>Kiloniellaceae</taxon>
        <taxon>Aestuariispira</taxon>
    </lineage>
</organism>
<evidence type="ECO:0000313" key="7">
    <source>
        <dbReference type="EMBL" id="RED43787.1"/>
    </source>
</evidence>
<keyword evidence="8" id="KW-1185">Reference proteome</keyword>
<dbReference type="GO" id="GO:0016020">
    <property type="term" value="C:membrane"/>
    <property type="evidence" value="ECO:0007669"/>
    <property type="project" value="UniProtKB-SubCell"/>
</dbReference>
<protein>
    <submittedName>
        <fullName evidence="7">Putative O-glycosylation ligase (Exosortase A-associated)</fullName>
    </submittedName>
</protein>
<evidence type="ECO:0000256" key="3">
    <source>
        <dbReference type="ARBA" id="ARBA00022989"/>
    </source>
</evidence>
<keyword evidence="3 5" id="KW-1133">Transmembrane helix</keyword>
<feature type="transmembrane region" description="Helical" evidence="5">
    <location>
        <begin position="140"/>
        <end position="156"/>
    </location>
</feature>
<feature type="transmembrane region" description="Helical" evidence="5">
    <location>
        <begin position="79"/>
        <end position="97"/>
    </location>
</feature>
<dbReference type="InterPro" id="IPR007016">
    <property type="entry name" value="O-antigen_ligase-rel_domated"/>
</dbReference>
<feature type="domain" description="O-antigen ligase-related" evidence="6">
    <location>
        <begin position="246"/>
        <end position="379"/>
    </location>
</feature>
<feature type="transmembrane region" description="Helical" evidence="5">
    <location>
        <begin position="109"/>
        <end position="128"/>
    </location>
</feature>
<keyword evidence="2 5" id="KW-0812">Transmembrane</keyword>
<feature type="transmembrane region" description="Helical" evidence="5">
    <location>
        <begin position="240"/>
        <end position="266"/>
    </location>
</feature>
<evidence type="ECO:0000259" key="6">
    <source>
        <dbReference type="Pfam" id="PF04932"/>
    </source>
</evidence>
<feature type="transmembrane region" description="Helical" evidence="5">
    <location>
        <begin position="168"/>
        <end position="190"/>
    </location>
</feature>
<feature type="transmembrane region" description="Helical" evidence="5">
    <location>
        <begin position="211"/>
        <end position="228"/>
    </location>
</feature>
<keyword evidence="4 5" id="KW-0472">Membrane</keyword>
<dbReference type="GO" id="GO:0016874">
    <property type="term" value="F:ligase activity"/>
    <property type="evidence" value="ECO:0007669"/>
    <property type="project" value="UniProtKB-KW"/>
</dbReference>
<accession>A0A3D9H2P4</accession>
<evidence type="ECO:0000256" key="2">
    <source>
        <dbReference type="ARBA" id="ARBA00022692"/>
    </source>
</evidence>
<feature type="transmembrane region" description="Helical" evidence="5">
    <location>
        <begin position="43"/>
        <end position="67"/>
    </location>
</feature>
<comment type="subcellular location">
    <subcellularLocation>
        <location evidence="1">Membrane</location>
        <topology evidence="1">Multi-pass membrane protein</topology>
    </subcellularLocation>
</comment>
<feature type="transmembrane region" description="Helical" evidence="5">
    <location>
        <begin position="433"/>
        <end position="450"/>
    </location>
</feature>
<reference evidence="7 8" key="1">
    <citation type="submission" date="2018-07" db="EMBL/GenBank/DDBJ databases">
        <title>Genomic Encyclopedia of Type Strains, Phase III (KMG-III): the genomes of soil and plant-associated and newly described type strains.</title>
        <authorList>
            <person name="Whitman W."/>
        </authorList>
    </citation>
    <scope>NUCLEOTIDE SEQUENCE [LARGE SCALE GENOMIC DNA]</scope>
    <source>
        <strain evidence="7 8">CECT 8488</strain>
    </source>
</reference>
<dbReference type="Pfam" id="PF04932">
    <property type="entry name" value="Wzy_C"/>
    <property type="match status" value="1"/>
</dbReference>
<feature type="transmembrane region" description="Helical" evidence="5">
    <location>
        <begin position="406"/>
        <end position="427"/>
    </location>
</feature>
<proteinExistence type="predicted"/>
<dbReference type="PANTHER" id="PTHR37422:SF21">
    <property type="entry name" value="EXOQ-LIKE PROTEIN"/>
    <property type="match status" value="1"/>
</dbReference>
<comment type="caution">
    <text evidence="7">The sequence shown here is derived from an EMBL/GenBank/DDBJ whole genome shotgun (WGS) entry which is preliminary data.</text>
</comment>
<dbReference type="AlphaFoldDB" id="A0A3D9H2P4"/>
<feature type="transmembrane region" description="Helical" evidence="5">
    <location>
        <begin position="363"/>
        <end position="386"/>
    </location>
</feature>
<feature type="transmembrane region" description="Helical" evidence="5">
    <location>
        <begin position="278"/>
        <end position="297"/>
    </location>
</feature>
<dbReference type="OrthoDB" id="9772644at2"/>
<sequence length="462" mass="50156">MRQGSISSPSYGGTVIAIGATAVFAICWYALPTPFLPLLIGLLPLALIFTVRFPFFLGLMFILFSFFRLHEAFPALMPLKLPFLLAAGTLLSLTVNLALKNTTAYWDRLYLPFICLFILTTIGIFFSSNPAESGAFWKDTYIKIAIMVFALSWTIRTERQLAWAARAIALSGLVIALIAISNKMAGIGLVEGSRVTVGRDIGSMLGDPNDLSLVMLFGAAFAISLVSSRGTHWFDKLIGLTGYCAIFFAIIATQSRGGLLGVAAVTGVILSQKIKSKFLLGTVGLLALSLLFALAGIDDRQSGGAHEEGIDESAMGRIHAWNAAFIMALHNPFTGVGLNNFLNNYFDYSSHWDGKTHAVHSTWFGVMAETGLLGFAVFIWMVLALLRRLLTQKKFLAQQDVQNPTLVAVTTALIAGFTGFCVSGTFLTQGFIWPIYIILAMTIAMCRIAAKCNTKSLPKTEE</sequence>
<evidence type="ECO:0000313" key="8">
    <source>
        <dbReference type="Proteomes" id="UP000256845"/>
    </source>
</evidence>
<dbReference type="Proteomes" id="UP000256845">
    <property type="component" value="Unassembled WGS sequence"/>
</dbReference>
<evidence type="ECO:0000256" key="1">
    <source>
        <dbReference type="ARBA" id="ARBA00004141"/>
    </source>
</evidence>
<gene>
    <name evidence="7" type="ORF">DFP90_11810</name>
</gene>